<dbReference type="PANTHER" id="PTHR30050">
    <property type="entry name" value="CHROMOSOMAL REPLICATION INITIATOR PROTEIN DNAA"/>
    <property type="match status" value="1"/>
</dbReference>
<dbReference type="GO" id="GO:0006260">
    <property type="term" value="P:DNA replication"/>
    <property type="evidence" value="ECO:0007669"/>
    <property type="project" value="TreeGrafter"/>
</dbReference>
<name>A0A1G7E5S7_9BACT</name>
<proteinExistence type="inferred from homology"/>
<dbReference type="CDD" id="cd00009">
    <property type="entry name" value="AAA"/>
    <property type="match status" value="1"/>
</dbReference>
<comment type="similarity">
    <text evidence="1">Belongs to the IS21/IS1162 putative ATP-binding protein family.</text>
</comment>
<dbReference type="SMART" id="SM00382">
    <property type="entry name" value="AAA"/>
    <property type="match status" value="1"/>
</dbReference>
<dbReference type="Pfam" id="PF01695">
    <property type="entry name" value="IstB_IS21"/>
    <property type="match status" value="1"/>
</dbReference>
<dbReference type="EMBL" id="FNAQ01000018">
    <property type="protein sequence ID" value="SDE59023.1"/>
    <property type="molecule type" value="Genomic_DNA"/>
</dbReference>
<feature type="domain" description="AAA+ ATPase" evidence="2">
    <location>
        <begin position="15"/>
        <end position="152"/>
    </location>
</feature>
<dbReference type="Proteomes" id="UP000243205">
    <property type="component" value="Unassembled WGS sequence"/>
</dbReference>
<dbReference type="Gene3D" id="3.40.50.300">
    <property type="entry name" value="P-loop containing nucleotide triphosphate hydrolases"/>
    <property type="match status" value="1"/>
</dbReference>
<sequence length="178" mass="19802">MGQFSVAEVGHFYFSANNVILLGPSGTGKTHLALTLGYRATQCGVKVRFISAADLMLQLESAQRQGRYKEVLRRSVLGPRLLIIDEIGYLPFSDTQANLFFQVIAKRYEEGSVILTSNLSFGEWEQAFGGNTALTSAMLDRLLHHAHVIQIRGDSYRLKEKRRAGIMTTPLPTAQIED</sequence>
<evidence type="ECO:0000313" key="4">
    <source>
        <dbReference type="Proteomes" id="UP000243205"/>
    </source>
</evidence>
<evidence type="ECO:0000259" key="2">
    <source>
        <dbReference type="SMART" id="SM00382"/>
    </source>
</evidence>
<keyword evidence="4" id="KW-1185">Reference proteome</keyword>
<dbReference type="PANTHER" id="PTHR30050:SF4">
    <property type="entry name" value="ATP-BINDING PROTEIN RV3427C IN INSERTION SEQUENCE-RELATED"/>
    <property type="match status" value="1"/>
</dbReference>
<dbReference type="InterPro" id="IPR047661">
    <property type="entry name" value="IstB"/>
</dbReference>
<protein>
    <submittedName>
        <fullName evidence="3">IstB-like ATP binding protein</fullName>
    </submittedName>
</protein>
<dbReference type="STRING" id="57664.SAMN05661003_1183"/>
<dbReference type="GO" id="GO:0005524">
    <property type="term" value="F:ATP binding"/>
    <property type="evidence" value="ECO:0007669"/>
    <property type="project" value="InterPro"/>
</dbReference>
<dbReference type="InterPro" id="IPR002611">
    <property type="entry name" value="IstB_ATP-bd"/>
</dbReference>
<dbReference type="InterPro" id="IPR003593">
    <property type="entry name" value="AAA+_ATPase"/>
</dbReference>
<accession>A0A1G7E5S7</accession>
<gene>
    <name evidence="3" type="ORF">SAMN05661003_1183</name>
</gene>
<reference evidence="4" key="1">
    <citation type="submission" date="2016-10" db="EMBL/GenBank/DDBJ databases">
        <authorList>
            <person name="Varghese N."/>
            <person name="Submissions S."/>
        </authorList>
    </citation>
    <scope>NUCLEOTIDE SEQUENCE [LARGE SCALE GENOMIC DNA]</scope>
    <source>
        <strain evidence="4">DSM 8987</strain>
    </source>
</reference>
<evidence type="ECO:0000313" key="3">
    <source>
        <dbReference type="EMBL" id="SDE59023.1"/>
    </source>
</evidence>
<dbReference type="InterPro" id="IPR027417">
    <property type="entry name" value="P-loop_NTPase"/>
</dbReference>
<organism evidence="3 4">
    <name type="scientific">Desulfuromonas thiophila</name>
    <dbReference type="NCBI Taxonomy" id="57664"/>
    <lineage>
        <taxon>Bacteria</taxon>
        <taxon>Pseudomonadati</taxon>
        <taxon>Thermodesulfobacteriota</taxon>
        <taxon>Desulfuromonadia</taxon>
        <taxon>Desulfuromonadales</taxon>
        <taxon>Desulfuromonadaceae</taxon>
        <taxon>Desulfuromonas</taxon>
    </lineage>
</organism>
<dbReference type="SUPFAM" id="SSF52540">
    <property type="entry name" value="P-loop containing nucleoside triphosphate hydrolases"/>
    <property type="match status" value="1"/>
</dbReference>
<dbReference type="NCBIfam" id="NF038214">
    <property type="entry name" value="IS21_help_AAA"/>
    <property type="match status" value="1"/>
</dbReference>
<dbReference type="AlphaFoldDB" id="A0A1G7E5S7"/>
<evidence type="ECO:0000256" key="1">
    <source>
        <dbReference type="ARBA" id="ARBA00008059"/>
    </source>
</evidence>